<dbReference type="GO" id="GO:0055085">
    <property type="term" value="P:transmembrane transport"/>
    <property type="evidence" value="ECO:0007669"/>
    <property type="project" value="InterPro"/>
</dbReference>
<sequence length="426" mass="47840">MKKGLFYLLAMILFVSVLAACGPDDAQKSEGEKEATESGEMPEKPEKLKLWVNAEEKQEEALKEMTAGYTEETGIEIEMVPVDMLEQIEKLDVEGPAGNGPDVIFQPHDRIGDLVLRGLVDPVDLGDIEKEYTDTALEAMQYDGEYWGYPAVAETYAMYYNKSRVEETPETMEQIMEIAERDTDSDKDEFGFLMEAANLYFVYPFFSGNGAYVFANEDGNYDITDIGLNNEGALKGGELVSEWFDKEYIPQDLTPDIMNGLFQEGKVSTIINGPWMVRDYSEALGEDLATVPLPKLENGENPKSFVGVKSYMLSYYSENKEWAQDLMAYLTNFESSMTYYDIAGELPARKDAMEDPIIADDPIYSAFAEQTQYGEPMPSVPAMQQVWEPFNDGLNFISKGEPVKEVLDEAVETIKEQIEASGVKEK</sequence>
<evidence type="ECO:0000313" key="6">
    <source>
        <dbReference type="EMBL" id="AUJ23341.1"/>
    </source>
</evidence>
<reference evidence="7" key="1">
    <citation type="submission" date="2016-11" db="EMBL/GenBank/DDBJ databases">
        <title>Complete genome sequence of Virgibacillus pantothenticus 21D, a halophilic bacterium isolated from the deep hypersaline anoxic basin Discovery in the Mediterranean Sea.</title>
        <authorList>
            <person name="Zeaiter Z."/>
            <person name="Booth J.M."/>
            <person name="Prosdocimi E.M."/>
            <person name="Mapelli F."/>
            <person name="Fusi M."/>
            <person name="Daffonchio D."/>
            <person name="Borin S."/>
            <person name="Crotti E."/>
        </authorList>
    </citation>
    <scope>NUCLEOTIDE SEQUENCE [LARGE SCALE GENOMIC DNA]</scope>
    <source>
        <strain evidence="7">21D</strain>
    </source>
</reference>
<dbReference type="SUPFAM" id="SSF53850">
    <property type="entry name" value="Periplasmic binding protein-like II"/>
    <property type="match status" value="1"/>
</dbReference>
<dbReference type="STRING" id="302167.GCA_900166595_03084"/>
<dbReference type="PANTHER" id="PTHR30061">
    <property type="entry name" value="MALTOSE-BINDING PERIPLASMIC PROTEIN"/>
    <property type="match status" value="1"/>
</dbReference>
<dbReference type="GO" id="GO:0055052">
    <property type="term" value="C:ATP-binding cassette (ABC) transporter complex, substrate-binding subunit-containing"/>
    <property type="evidence" value="ECO:0007669"/>
    <property type="project" value="TreeGrafter"/>
</dbReference>
<feature type="region of interest" description="Disordered" evidence="4">
    <location>
        <begin position="25"/>
        <end position="44"/>
    </location>
</feature>
<evidence type="ECO:0000256" key="2">
    <source>
        <dbReference type="ARBA" id="ARBA00022448"/>
    </source>
</evidence>
<evidence type="ECO:0000256" key="3">
    <source>
        <dbReference type="ARBA" id="ARBA00022729"/>
    </source>
</evidence>
<proteinExistence type="inferred from homology"/>
<dbReference type="AlphaFoldDB" id="A0A2K9J015"/>
<gene>
    <name evidence="6" type="primary">cycB_1</name>
    <name evidence="6" type="ORF">A21D_00227</name>
</gene>
<dbReference type="Proteomes" id="UP000234237">
    <property type="component" value="Chromosome"/>
</dbReference>
<comment type="similarity">
    <text evidence="1">Belongs to the bacterial solute-binding protein 1 family.</text>
</comment>
<dbReference type="GO" id="GO:1901982">
    <property type="term" value="F:maltose binding"/>
    <property type="evidence" value="ECO:0007669"/>
    <property type="project" value="TreeGrafter"/>
</dbReference>
<name>A0A2K9J015_9BACI</name>
<evidence type="ECO:0000256" key="4">
    <source>
        <dbReference type="SAM" id="MobiDB-lite"/>
    </source>
</evidence>
<organism evidence="6 7">
    <name type="scientific">Virgibacillus dokdonensis</name>
    <dbReference type="NCBI Taxonomy" id="302167"/>
    <lineage>
        <taxon>Bacteria</taxon>
        <taxon>Bacillati</taxon>
        <taxon>Bacillota</taxon>
        <taxon>Bacilli</taxon>
        <taxon>Bacillales</taxon>
        <taxon>Bacillaceae</taxon>
        <taxon>Virgibacillus</taxon>
    </lineage>
</organism>
<dbReference type="InterPro" id="IPR006061">
    <property type="entry name" value="SBP_1_CS"/>
</dbReference>
<evidence type="ECO:0000256" key="5">
    <source>
        <dbReference type="SAM" id="SignalP"/>
    </source>
</evidence>
<dbReference type="Gene3D" id="3.40.190.10">
    <property type="entry name" value="Periplasmic binding protein-like II"/>
    <property type="match status" value="2"/>
</dbReference>
<dbReference type="PROSITE" id="PS51257">
    <property type="entry name" value="PROKAR_LIPOPROTEIN"/>
    <property type="match status" value="1"/>
</dbReference>
<evidence type="ECO:0000256" key="1">
    <source>
        <dbReference type="ARBA" id="ARBA00008520"/>
    </source>
</evidence>
<dbReference type="Pfam" id="PF13416">
    <property type="entry name" value="SBP_bac_8"/>
    <property type="match status" value="1"/>
</dbReference>
<dbReference type="KEGG" id="vpn:A21D_00227"/>
<dbReference type="PROSITE" id="PS01037">
    <property type="entry name" value="SBP_BACTERIAL_1"/>
    <property type="match status" value="1"/>
</dbReference>
<dbReference type="GO" id="GO:0042956">
    <property type="term" value="P:maltodextrin transmembrane transport"/>
    <property type="evidence" value="ECO:0007669"/>
    <property type="project" value="TreeGrafter"/>
</dbReference>
<feature type="signal peptide" evidence="5">
    <location>
        <begin position="1"/>
        <end position="19"/>
    </location>
</feature>
<evidence type="ECO:0000313" key="7">
    <source>
        <dbReference type="Proteomes" id="UP000234237"/>
    </source>
</evidence>
<protein>
    <submittedName>
        <fullName evidence="6">Cyclodextrin-binding protein</fullName>
    </submittedName>
</protein>
<accession>A0A2K9J015</accession>
<dbReference type="GO" id="GO:0015768">
    <property type="term" value="P:maltose transport"/>
    <property type="evidence" value="ECO:0007669"/>
    <property type="project" value="TreeGrafter"/>
</dbReference>
<dbReference type="PANTHER" id="PTHR30061:SF50">
    <property type="entry name" value="MALTOSE_MALTODEXTRIN-BINDING PERIPLASMIC PROTEIN"/>
    <property type="match status" value="1"/>
</dbReference>
<dbReference type="InterPro" id="IPR006059">
    <property type="entry name" value="SBP"/>
</dbReference>
<feature type="chain" id="PRO_5038544285" evidence="5">
    <location>
        <begin position="20"/>
        <end position="426"/>
    </location>
</feature>
<dbReference type="RefSeq" id="WP_101932424.1">
    <property type="nucleotide sequence ID" value="NZ_CP018622.1"/>
</dbReference>
<dbReference type="EMBL" id="CP018622">
    <property type="protein sequence ID" value="AUJ23341.1"/>
    <property type="molecule type" value="Genomic_DNA"/>
</dbReference>
<keyword evidence="3 5" id="KW-0732">Signal</keyword>
<keyword evidence="2" id="KW-0813">Transport</keyword>